<feature type="domain" description="Cytochrome c" evidence="6">
    <location>
        <begin position="51"/>
        <end position="147"/>
    </location>
</feature>
<keyword evidence="8" id="KW-1185">Reference proteome</keyword>
<dbReference type="SUPFAM" id="SSF46626">
    <property type="entry name" value="Cytochrome c"/>
    <property type="match status" value="2"/>
</dbReference>
<evidence type="ECO:0000256" key="3">
    <source>
        <dbReference type="ARBA" id="ARBA00023004"/>
    </source>
</evidence>
<dbReference type="InterPro" id="IPR051459">
    <property type="entry name" value="Cytochrome_c-type_DH"/>
</dbReference>
<dbReference type="EMBL" id="RJJR01000009">
    <property type="protein sequence ID" value="RNI35778.1"/>
    <property type="molecule type" value="Genomic_DNA"/>
</dbReference>
<dbReference type="Pfam" id="PF13442">
    <property type="entry name" value="Cytochrome_CBB3"/>
    <property type="match status" value="1"/>
</dbReference>
<keyword evidence="1 4" id="KW-0349">Heme</keyword>
<keyword evidence="5" id="KW-0812">Transmembrane</keyword>
<evidence type="ECO:0000313" key="7">
    <source>
        <dbReference type="EMBL" id="RNI35778.1"/>
    </source>
</evidence>
<proteinExistence type="predicted"/>
<evidence type="ECO:0000259" key="6">
    <source>
        <dbReference type="PROSITE" id="PS51007"/>
    </source>
</evidence>
<keyword evidence="3 4" id="KW-0408">Iron</keyword>
<evidence type="ECO:0000256" key="5">
    <source>
        <dbReference type="SAM" id="Phobius"/>
    </source>
</evidence>
<evidence type="ECO:0000256" key="1">
    <source>
        <dbReference type="ARBA" id="ARBA00022617"/>
    </source>
</evidence>
<dbReference type="AlphaFoldDB" id="A0A3M9NFM4"/>
<dbReference type="InterPro" id="IPR009056">
    <property type="entry name" value="Cyt_c-like_dom"/>
</dbReference>
<dbReference type="Pfam" id="PF00034">
    <property type="entry name" value="Cytochrom_C"/>
    <property type="match status" value="1"/>
</dbReference>
<evidence type="ECO:0000313" key="8">
    <source>
        <dbReference type="Proteomes" id="UP000267223"/>
    </source>
</evidence>
<name>A0A3M9NFM4_9BACT</name>
<evidence type="ECO:0000256" key="2">
    <source>
        <dbReference type="ARBA" id="ARBA00022723"/>
    </source>
</evidence>
<reference evidence="7 8" key="1">
    <citation type="submission" date="2018-11" db="EMBL/GenBank/DDBJ databases">
        <title>Draft genome sequence of Ferruginibacter sp. BO-59.</title>
        <authorList>
            <person name="Im W.T."/>
        </authorList>
    </citation>
    <scope>NUCLEOTIDE SEQUENCE [LARGE SCALE GENOMIC DNA]</scope>
    <source>
        <strain evidence="7 8">BO-59</strain>
    </source>
</reference>
<dbReference type="GO" id="GO:0020037">
    <property type="term" value="F:heme binding"/>
    <property type="evidence" value="ECO:0007669"/>
    <property type="project" value="InterPro"/>
</dbReference>
<feature type="transmembrane region" description="Helical" evidence="5">
    <location>
        <begin position="12"/>
        <end position="33"/>
    </location>
</feature>
<dbReference type="PROSITE" id="PS51007">
    <property type="entry name" value="CYTC"/>
    <property type="match status" value="2"/>
</dbReference>
<dbReference type="PANTHER" id="PTHR35008">
    <property type="entry name" value="BLL4482 PROTEIN-RELATED"/>
    <property type="match status" value="1"/>
</dbReference>
<keyword evidence="5" id="KW-1133">Transmembrane helix</keyword>
<dbReference type="InterPro" id="IPR036909">
    <property type="entry name" value="Cyt_c-like_dom_sf"/>
</dbReference>
<dbReference type="RefSeq" id="WP_123121058.1">
    <property type="nucleotide sequence ID" value="NZ_RJJR01000009.1"/>
</dbReference>
<dbReference type="OrthoDB" id="9809720at2"/>
<dbReference type="PANTHER" id="PTHR35008:SF4">
    <property type="entry name" value="BLL4482 PROTEIN"/>
    <property type="match status" value="1"/>
</dbReference>
<dbReference type="GO" id="GO:0046872">
    <property type="term" value="F:metal ion binding"/>
    <property type="evidence" value="ECO:0007669"/>
    <property type="project" value="UniProtKB-KW"/>
</dbReference>
<feature type="domain" description="Cytochrome c" evidence="6">
    <location>
        <begin position="195"/>
        <end position="282"/>
    </location>
</feature>
<organism evidence="7 8">
    <name type="scientific">Hanamia caeni</name>
    <dbReference type="NCBI Taxonomy" id="2294116"/>
    <lineage>
        <taxon>Bacteria</taxon>
        <taxon>Pseudomonadati</taxon>
        <taxon>Bacteroidota</taxon>
        <taxon>Chitinophagia</taxon>
        <taxon>Chitinophagales</taxon>
        <taxon>Chitinophagaceae</taxon>
        <taxon>Hanamia</taxon>
    </lineage>
</organism>
<dbReference type="Proteomes" id="UP000267223">
    <property type="component" value="Unassembled WGS sequence"/>
</dbReference>
<gene>
    <name evidence="7" type="ORF">EFY79_12540</name>
</gene>
<keyword evidence="5" id="KW-0472">Membrane</keyword>
<keyword evidence="2 4" id="KW-0479">Metal-binding</keyword>
<dbReference type="Gene3D" id="1.10.760.10">
    <property type="entry name" value="Cytochrome c-like domain"/>
    <property type="match status" value="2"/>
</dbReference>
<evidence type="ECO:0000256" key="4">
    <source>
        <dbReference type="PROSITE-ProRule" id="PRU00433"/>
    </source>
</evidence>
<sequence>MSIKKIIKRTGIILVSVVLVLVLAIYAWSSVILNKKYDVPLTDMPIPTDSASVAEGARLTRVAHCGDCHNENLAGKVFSEIPPSLATLVAPNLTKVIPSYSNAELIRLLRYGVKKNGHTLYIMPSYMYHELKEESLAKIIAHLRTLKQQPNTPGLPDKSSYALLGRFLITQNKVPAVADLIQPNTKGRYVDCDTTPVSFGRYLAASSCSACHGRELKGEEHLGPDLIIAASYSKQDFFKLIRTGVALGNRKLGLMSEVTKNYLSYMNDKEIESIYKYLQTKPTLAKAK</sequence>
<comment type="caution">
    <text evidence="7">The sequence shown here is derived from an EMBL/GenBank/DDBJ whole genome shotgun (WGS) entry which is preliminary data.</text>
</comment>
<protein>
    <recommendedName>
        <fullName evidence="6">Cytochrome c domain-containing protein</fullName>
    </recommendedName>
</protein>
<accession>A0A3M9NFM4</accession>
<dbReference type="GO" id="GO:0009055">
    <property type="term" value="F:electron transfer activity"/>
    <property type="evidence" value="ECO:0007669"/>
    <property type="project" value="InterPro"/>
</dbReference>